<protein>
    <submittedName>
        <fullName evidence="2">DUF4251 domain-containing protein</fullName>
    </submittedName>
</protein>
<reference evidence="2 3" key="1">
    <citation type="submission" date="2023-09" db="EMBL/GenBank/DDBJ databases">
        <authorList>
            <person name="Rey-Velasco X."/>
        </authorList>
    </citation>
    <scope>NUCLEOTIDE SEQUENCE [LARGE SCALE GENOMIC DNA]</scope>
    <source>
        <strain evidence="2 3">P050</strain>
    </source>
</reference>
<feature type="signal peptide" evidence="1">
    <location>
        <begin position="1"/>
        <end position="21"/>
    </location>
</feature>
<comment type="caution">
    <text evidence="2">The sequence shown here is derived from an EMBL/GenBank/DDBJ whole genome shotgun (WGS) entry which is preliminary data.</text>
</comment>
<accession>A0ABU2Y6J2</accession>
<proteinExistence type="predicted"/>
<dbReference type="InterPro" id="IPR025347">
    <property type="entry name" value="DUF4251"/>
</dbReference>
<evidence type="ECO:0000313" key="3">
    <source>
        <dbReference type="Proteomes" id="UP001252186"/>
    </source>
</evidence>
<dbReference type="Gene3D" id="2.40.128.410">
    <property type="match status" value="1"/>
</dbReference>
<dbReference type="Proteomes" id="UP001252186">
    <property type="component" value="Unassembled WGS sequence"/>
</dbReference>
<dbReference type="Pfam" id="PF14059">
    <property type="entry name" value="DUF4251"/>
    <property type="match status" value="1"/>
</dbReference>
<gene>
    <name evidence="2" type="ORF">RM519_09005</name>
</gene>
<evidence type="ECO:0000256" key="1">
    <source>
        <dbReference type="SAM" id="SignalP"/>
    </source>
</evidence>
<dbReference type="EMBL" id="JAVRHV010000004">
    <property type="protein sequence ID" value="MDT0553380.1"/>
    <property type="molecule type" value="Genomic_DNA"/>
</dbReference>
<keyword evidence="1" id="KW-0732">Signal</keyword>
<feature type="chain" id="PRO_5046590822" evidence="1">
    <location>
        <begin position="22"/>
        <end position="172"/>
    </location>
</feature>
<organism evidence="2 3">
    <name type="scientific">Urechidicola vernalis</name>
    <dbReference type="NCBI Taxonomy" id="3075600"/>
    <lineage>
        <taxon>Bacteria</taxon>
        <taxon>Pseudomonadati</taxon>
        <taxon>Bacteroidota</taxon>
        <taxon>Flavobacteriia</taxon>
        <taxon>Flavobacteriales</taxon>
        <taxon>Flavobacteriaceae</taxon>
        <taxon>Urechidicola</taxon>
    </lineage>
</organism>
<keyword evidence="3" id="KW-1185">Reference proteome</keyword>
<dbReference type="RefSeq" id="WP_311593388.1">
    <property type="nucleotide sequence ID" value="NZ_JAVRHV010000004.1"/>
</dbReference>
<sequence length="172" mass="19281">MKKVFLILLSFSVFGIQTINAQSKKELKQQQKEKEYSATKEIIESGNFVFVPDWVNTQKGRRVNITGDGNTLKIEGKKSTSDLPFFGVSQTAHYSGNGGIVFTNSNTEFSTEFNDKKSKIIIKFKATEKSETFDIHMEVFSNGNATVRISSSSRNSISYNGKVTLLEDKKDN</sequence>
<evidence type="ECO:0000313" key="2">
    <source>
        <dbReference type="EMBL" id="MDT0553380.1"/>
    </source>
</evidence>
<name>A0ABU2Y6J2_9FLAO</name>